<keyword evidence="5" id="KW-0676">Redox-active center</keyword>
<keyword evidence="7" id="KW-1185">Reference proteome</keyword>
<evidence type="ECO:0008006" key="8">
    <source>
        <dbReference type="Google" id="ProtNLM"/>
    </source>
</evidence>
<dbReference type="Gene3D" id="3.55.30.10">
    <property type="entry name" value="Hsp33 domain"/>
    <property type="match status" value="1"/>
</dbReference>
<dbReference type="AlphaFoldDB" id="A0A1B1AFV2"/>
<dbReference type="SUPFAM" id="SSF118352">
    <property type="entry name" value="HSP33 redox switch-like"/>
    <property type="match status" value="1"/>
</dbReference>
<dbReference type="EMBL" id="CP013244">
    <property type="protein sequence ID" value="ANP45430.1"/>
    <property type="molecule type" value="Genomic_DNA"/>
</dbReference>
<evidence type="ECO:0000313" key="6">
    <source>
        <dbReference type="EMBL" id="ANP45430.1"/>
    </source>
</evidence>
<dbReference type="Proteomes" id="UP000092498">
    <property type="component" value="Chromosome"/>
</dbReference>
<evidence type="ECO:0000256" key="5">
    <source>
        <dbReference type="ARBA" id="ARBA00023284"/>
    </source>
</evidence>
<dbReference type="PANTHER" id="PTHR30111">
    <property type="entry name" value="33 KDA CHAPERONIN"/>
    <property type="match status" value="1"/>
</dbReference>
<protein>
    <recommendedName>
        <fullName evidence="8">Molecular chaperone Hsp33</fullName>
    </recommendedName>
</protein>
<accession>A0A1B1AFV2</accession>
<evidence type="ECO:0000313" key="7">
    <source>
        <dbReference type="Proteomes" id="UP000092498"/>
    </source>
</evidence>
<dbReference type="CDD" id="cd00498">
    <property type="entry name" value="Hsp33"/>
    <property type="match status" value="1"/>
</dbReference>
<dbReference type="Gene3D" id="3.90.1280.10">
    <property type="entry name" value="HSP33 redox switch-like"/>
    <property type="match status" value="1"/>
</dbReference>
<organism evidence="6 7">
    <name type="scientific">Candidatus Viadribacter manganicus</name>
    <dbReference type="NCBI Taxonomy" id="1759059"/>
    <lineage>
        <taxon>Bacteria</taxon>
        <taxon>Pseudomonadati</taxon>
        <taxon>Pseudomonadota</taxon>
        <taxon>Alphaproteobacteria</taxon>
        <taxon>Hyphomonadales</taxon>
        <taxon>Hyphomonadaceae</taxon>
        <taxon>Candidatus Viadribacter</taxon>
    </lineage>
</organism>
<dbReference type="GO" id="GO:0005737">
    <property type="term" value="C:cytoplasm"/>
    <property type="evidence" value="ECO:0007669"/>
    <property type="project" value="InterPro"/>
</dbReference>
<dbReference type="Pfam" id="PF01430">
    <property type="entry name" value="HSP33"/>
    <property type="match status" value="1"/>
</dbReference>
<evidence type="ECO:0000256" key="3">
    <source>
        <dbReference type="ARBA" id="ARBA00023157"/>
    </source>
</evidence>
<proteinExistence type="predicted"/>
<name>A0A1B1AFV2_9PROT</name>
<evidence type="ECO:0000256" key="4">
    <source>
        <dbReference type="ARBA" id="ARBA00023186"/>
    </source>
</evidence>
<keyword evidence="1" id="KW-0963">Cytoplasm</keyword>
<dbReference type="InParanoid" id="A0A1B1AFV2"/>
<dbReference type="InterPro" id="IPR000397">
    <property type="entry name" value="Heat_shock_Hsp33"/>
</dbReference>
<dbReference type="GO" id="GO:0042026">
    <property type="term" value="P:protein refolding"/>
    <property type="evidence" value="ECO:0007669"/>
    <property type="project" value="TreeGrafter"/>
</dbReference>
<keyword evidence="3" id="KW-1015">Disulfide bond</keyword>
<dbReference type="KEGG" id="cbot:ATE48_05620"/>
<evidence type="ECO:0000256" key="2">
    <source>
        <dbReference type="ARBA" id="ARBA00022833"/>
    </source>
</evidence>
<keyword evidence="2" id="KW-0862">Zinc</keyword>
<dbReference type="InterPro" id="IPR016154">
    <property type="entry name" value="Heat_shock_Hsp33_C"/>
</dbReference>
<dbReference type="STRING" id="1759059.ATE48_05620"/>
<evidence type="ECO:0000256" key="1">
    <source>
        <dbReference type="ARBA" id="ARBA00022490"/>
    </source>
</evidence>
<dbReference type="SUPFAM" id="SSF64397">
    <property type="entry name" value="Hsp33 domain"/>
    <property type="match status" value="1"/>
</dbReference>
<sequence>MTAAQHTEDFIAPFSLDNSPVRGRIARLAAGALDPILHRHDYPRPVAMLLGEALTLTALVGSLLKTDGRLVIQAQGEGPVSLLVAEHIDGGLRGYARLTEGAAEKLAGAHRMSPSELLGAGSLVLTLDLGEHTRPFQGVVALEGATLAECAESYFRTSEQTDTGIRLAVGEVINGAAPSQWRAGGILMQRLASDQARGDTEEDWNRASILFGTVTDEELIDPALPADRLLYRLFHEEGARMGDAAPLDDRCSCNEERLTAVMKRFPKSEIEELIEPDGNLHARCQFCAREYLIDPAKVGA</sequence>
<dbReference type="GO" id="GO:0051082">
    <property type="term" value="F:unfolded protein binding"/>
    <property type="evidence" value="ECO:0007669"/>
    <property type="project" value="InterPro"/>
</dbReference>
<dbReference type="InterPro" id="IPR023212">
    <property type="entry name" value="Hsp33_helix_hairpin_bin_dom_sf"/>
</dbReference>
<keyword evidence="4" id="KW-0143">Chaperone</keyword>
<dbReference type="OrthoDB" id="9793753at2"/>
<dbReference type="InterPro" id="IPR016153">
    <property type="entry name" value="Heat_shock_Hsp33_N"/>
</dbReference>
<dbReference type="FunCoup" id="A0A1B1AFV2">
    <property type="interactions" value="268"/>
</dbReference>
<dbReference type="RefSeq" id="WP_066768728.1">
    <property type="nucleotide sequence ID" value="NZ_CP013244.1"/>
</dbReference>
<dbReference type="PANTHER" id="PTHR30111:SF1">
    <property type="entry name" value="33 KDA CHAPERONIN"/>
    <property type="match status" value="1"/>
</dbReference>
<dbReference type="GO" id="GO:0044183">
    <property type="term" value="F:protein folding chaperone"/>
    <property type="evidence" value="ECO:0007669"/>
    <property type="project" value="TreeGrafter"/>
</dbReference>
<dbReference type="Gene3D" id="1.10.287.480">
    <property type="entry name" value="helix hairpin bin"/>
    <property type="match status" value="1"/>
</dbReference>
<dbReference type="PIRSF" id="PIRSF005261">
    <property type="entry name" value="Heat_shock_Hsp33"/>
    <property type="match status" value="1"/>
</dbReference>
<reference evidence="6 7" key="1">
    <citation type="submission" date="2015-11" db="EMBL/GenBank/DDBJ databases">
        <title>Whole-Genome Sequence of Candidatus Oderbacter manganicum from the National Park Lower Oder Valley, Germany.</title>
        <authorList>
            <person name="Braun B."/>
            <person name="Liere K."/>
            <person name="Szewzyk U."/>
        </authorList>
    </citation>
    <scope>NUCLEOTIDE SEQUENCE [LARGE SCALE GENOMIC DNA]</scope>
    <source>
        <strain evidence="6 7">OTSz_A_272</strain>
    </source>
</reference>
<gene>
    <name evidence="6" type="ORF">ATE48_05620</name>
</gene>